<name>A0A9D1QC10_9BACT</name>
<keyword evidence="3 5" id="KW-1133">Transmembrane helix</keyword>
<dbReference type="PANTHER" id="PTHR33507:SF3">
    <property type="entry name" value="INNER MEMBRANE PROTEIN YBBJ"/>
    <property type="match status" value="1"/>
</dbReference>
<protein>
    <submittedName>
        <fullName evidence="7">NfeD family protein</fullName>
    </submittedName>
</protein>
<dbReference type="InterPro" id="IPR002810">
    <property type="entry name" value="NfeD-like_C"/>
</dbReference>
<sequence length="155" mass="16854">MTLWITLLILLGLLLFLAELVLLPGITVAAVGAFCCLVGAVTWAFVGGGMVMGFIVLAVVVVMLVLLTILFLRPRTWNRFALKTNIESQVQPVEIEKQVEVGVQGITLTRLAPMGKVQIDGQIFEAKSLDSYIDPRQEVIVIGYDNATLVVRGAE</sequence>
<dbReference type="PANTHER" id="PTHR33507">
    <property type="entry name" value="INNER MEMBRANE PROTEIN YBBJ"/>
    <property type="match status" value="1"/>
</dbReference>
<comment type="subcellular location">
    <subcellularLocation>
        <location evidence="1">Membrane</location>
        <topology evidence="1">Multi-pass membrane protein</topology>
    </subcellularLocation>
</comment>
<keyword evidence="4 5" id="KW-0472">Membrane</keyword>
<dbReference type="SUPFAM" id="SSF141322">
    <property type="entry name" value="NfeD domain-like"/>
    <property type="match status" value="1"/>
</dbReference>
<comment type="caution">
    <text evidence="7">The sequence shown here is derived from an EMBL/GenBank/DDBJ whole genome shotgun (WGS) entry which is preliminary data.</text>
</comment>
<dbReference type="AlphaFoldDB" id="A0A9D1QC10"/>
<dbReference type="Gene3D" id="2.40.50.140">
    <property type="entry name" value="Nucleic acid-binding proteins"/>
    <property type="match status" value="1"/>
</dbReference>
<feature type="transmembrane region" description="Helical" evidence="5">
    <location>
        <begin position="43"/>
        <end position="72"/>
    </location>
</feature>
<reference evidence="7" key="1">
    <citation type="journal article" date="2021" name="PeerJ">
        <title>Extensive microbial diversity within the chicken gut microbiome revealed by metagenomics and culture.</title>
        <authorList>
            <person name="Gilroy R."/>
            <person name="Ravi A."/>
            <person name="Getino M."/>
            <person name="Pursley I."/>
            <person name="Horton D.L."/>
            <person name="Alikhan N.F."/>
            <person name="Baker D."/>
            <person name="Gharbi K."/>
            <person name="Hall N."/>
            <person name="Watson M."/>
            <person name="Adriaenssens E.M."/>
            <person name="Foster-Nyarko E."/>
            <person name="Jarju S."/>
            <person name="Secka A."/>
            <person name="Antonio M."/>
            <person name="Oren A."/>
            <person name="Chaudhuri R.R."/>
            <person name="La Ragione R."/>
            <person name="Hildebrand F."/>
            <person name="Pallen M.J."/>
        </authorList>
    </citation>
    <scope>NUCLEOTIDE SEQUENCE</scope>
    <source>
        <strain evidence="7">ChiBcec15-1070</strain>
    </source>
</reference>
<keyword evidence="2 5" id="KW-0812">Transmembrane</keyword>
<dbReference type="Proteomes" id="UP000823926">
    <property type="component" value="Unassembled WGS sequence"/>
</dbReference>
<dbReference type="InterPro" id="IPR012340">
    <property type="entry name" value="NA-bd_OB-fold"/>
</dbReference>
<organism evidence="7 8">
    <name type="scientific">Candidatus Rikenella faecigallinarum</name>
    <dbReference type="NCBI Taxonomy" id="2838745"/>
    <lineage>
        <taxon>Bacteria</taxon>
        <taxon>Pseudomonadati</taxon>
        <taxon>Bacteroidota</taxon>
        <taxon>Bacteroidia</taxon>
        <taxon>Bacteroidales</taxon>
        <taxon>Rikenellaceae</taxon>
        <taxon>Rikenella</taxon>
    </lineage>
</organism>
<dbReference type="Pfam" id="PF01957">
    <property type="entry name" value="NfeD"/>
    <property type="match status" value="1"/>
</dbReference>
<reference evidence="7" key="2">
    <citation type="submission" date="2021-04" db="EMBL/GenBank/DDBJ databases">
        <authorList>
            <person name="Gilroy R."/>
        </authorList>
    </citation>
    <scope>NUCLEOTIDE SEQUENCE</scope>
    <source>
        <strain evidence="7">ChiBcec15-1070</strain>
    </source>
</reference>
<dbReference type="EMBL" id="DXHL01000005">
    <property type="protein sequence ID" value="HIW09966.1"/>
    <property type="molecule type" value="Genomic_DNA"/>
</dbReference>
<evidence type="ECO:0000256" key="1">
    <source>
        <dbReference type="ARBA" id="ARBA00004141"/>
    </source>
</evidence>
<feature type="domain" description="NfeD-like C-terminal" evidence="6">
    <location>
        <begin position="101"/>
        <end position="152"/>
    </location>
</feature>
<evidence type="ECO:0000256" key="2">
    <source>
        <dbReference type="ARBA" id="ARBA00022692"/>
    </source>
</evidence>
<evidence type="ECO:0000259" key="6">
    <source>
        <dbReference type="Pfam" id="PF01957"/>
    </source>
</evidence>
<dbReference type="GO" id="GO:0005886">
    <property type="term" value="C:plasma membrane"/>
    <property type="evidence" value="ECO:0007669"/>
    <property type="project" value="TreeGrafter"/>
</dbReference>
<gene>
    <name evidence="7" type="ORF">H9888_00555</name>
</gene>
<dbReference type="InterPro" id="IPR052165">
    <property type="entry name" value="Membrane_assoc_protease"/>
</dbReference>
<proteinExistence type="predicted"/>
<evidence type="ECO:0000256" key="3">
    <source>
        <dbReference type="ARBA" id="ARBA00022989"/>
    </source>
</evidence>
<evidence type="ECO:0000256" key="5">
    <source>
        <dbReference type="SAM" id="Phobius"/>
    </source>
</evidence>
<evidence type="ECO:0000313" key="7">
    <source>
        <dbReference type="EMBL" id="HIW09966.1"/>
    </source>
</evidence>
<evidence type="ECO:0000256" key="4">
    <source>
        <dbReference type="ARBA" id="ARBA00023136"/>
    </source>
</evidence>
<accession>A0A9D1QC10</accession>
<evidence type="ECO:0000313" key="8">
    <source>
        <dbReference type="Proteomes" id="UP000823926"/>
    </source>
</evidence>